<dbReference type="Proteomes" id="UP001501257">
    <property type="component" value="Unassembled WGS sequence"/>
</dbReference>
<dbReference type="EMBL" id="BAABLK010000009">
    <property type="protein sequence ID" value="GAA5226033.1"/>
    <property type="molecule type" value="Genomic_DNA"/>
</dbReference>
<reference evidence="3" key="1">
    <citation type="journal article" date="2019" name="Int. J. Syst. Evol. Microbiol.">
        <title>The Global Catalogue of Microorganisms (GCM) 10K type strain sequencing project: providing services to taxonomists for standard genome sequencing and annotation.</title>
        <authorList>
            <consortium name="The Broad Institute Genomics Platform"/>
            <consortium name="The Broad Institute Genome Sequencing Center for Infectious Disease"/>
            <person name="Wu L."/>
            <person name="Ma J."/>
        </authorList>
    </citation>
    <scope>NUCLEOTIDE SEQUENCE [LARGE SCALE GENOMIC DNA]</scope>
    <source>
        <strain evidence="3">JCM 18952</strain>
    </source>
</reference>
<comment type="caution">
    <text evidence="2">The sequence shown here is derived from an EMBL/GenBank/DDBJ whole genome shotgun (WGS) entry which is preliminary data.</text>
</comment>
<evidence type="ECO:0000313" key="3">
    <source>
        <dbReference type="Proteomes" id="UP001501257"/>
    </source>
</evidence>
<keyword evidence="3" id="KW-1185">Reference proteome</keyword>
<protein>
    <recommendedName>
        <fullName evidence="1">YdhG-like domain-containing protein</fullName>
    </recommendedName>
</protein>
<evidence type="ECO:0000313" key="2">
    <source>
        <dbReference type="EMBL" id="GAA5226033.1"/>
    </source>
</evidence>
<evidence type="ECO:0000259" key="1">
    <source>
        <dbReference type="Pfam" id="PF08818"/>
    </source>
</evidence>
<dbReference type="InterPro" id="IPR014922">
    <property type="entry name" value="YdhG-like"/>
</dbReference>
<sequence>MHITATGILASMNPTRTVPTHLDPREFIATVPNQRRSADVEVLLELMEEASSQPATMWGPSIIGFGSYHYMYDSGRKGDACPIGFSPRSSNLALYGLTIGPNAEQLLQTLGKHKRGASCLYVNKLEDIDLEVLAQLAREGYRHMMDTVHDPS</sequence>
<feature type="domain" description="YdhG-like" evidence="1">
    <location>
        <begin position="37"/>
        <end position="139"/>
    </location>
</feature>
<proteinExistence type="predicted"/>
<dbReference type="RefSeq" id="WP_345466301.1">
    <property type="nucleotide sequence ID" value="NZ_BAABLK010000009.1"/>
</dbReference>
<accession>A0ABP9TJR3</accession>
<gene>
    <name evidence="2" type="ORF">GCM10025778_05630</name>
</gene>
<organism evidence="2 3">
    <name type="scientific">Paeniglutamicibacter antarcticus</name>
    <dbReference type="NCBI Taxonomy" id="494023"/>
    <lineage>
        <taxon>Bacteria</taxon>
        <taxon>Bacillati</taxon>
        <taxon>Actinomycetota</taxon>
        <taxon>Actinomycetes</taxon>
        <taxon>Micrococcales</taxon>
        <taxon>Micrococcaceae</taxon>
        <taxon>Paeniglutamicibacter</taxon>
    </lineage>
</organism>
<name>A0ABP9TJR3_9MICC</name>
<dbReference type="Pfam" id="PF08818">
    <property type="entry name" value="DUF1801"/>
    <property type="match status" value="1"/>
</dbReference>